<keyword evidence="4" id="KW-0653">Protein transport</keyword>
<dbReference type="Proteomes" id="UP000262825">
    <property type="component" value="Unassembled WGS sequence"/>
</dbReference>
<dbReference type="OrthoDB" id="19482at2759"/>
<evidence type="ECO:0000259" key="7">
    <source>
        <dbReference type="Pfam" id="PF20655"/>
    </source>
</evidence>
<evidence type="ECO:0000259" key="6">
    <source>
        <dbReference type="Pfam" id="PF04129"/>
    </source>
</evidence>
<name>A0A376B8W7_9ASCO</name>
<dbReference type="VEuPathDB" id="FungiDB:SCODWIG_02877"/>
<proteinExistence type="inferred from homology"/>
<dbReference type="PANTHER" id="PTHR14190:SF7">
    <property type="entry name" value="VACUOLAR PROTEIN SORTING-ASSOCIATED PROTEIN 52 HOMOLOG"/>
    <property type="match status" value="1"/>
</dbReference>
<dbReference type="GO" id="GO:0006896">
    <property type="term" value="P:Golgi to vacuole transport"/>
    <property type="evidence" value="ECO:0007669"/>
    <property type="project" value="TreeGrafter"/>
</dbReference>
<feature type="domain" description="Vps52 coiled-coil" evidence="6">
    <location>
        <begin position="51"/>
        <end position="220"/>
    </location>
</feature>
<evidence type="ECO:0000256" key="1">
    <source>
        <dbReference type="ARBA" id="ARBA00004601"/>
    </source>
</evidence>
<keyword evidence="9" id="KW-1185">Reference proteome</keyword>
<dbReference type="GO" id="GO:0042147">
    <property type="term" value="P:retrograde transport, endosome to Golgi"/>
    <property type="evidence" value="ECO:0007669"/>
    <property type="project" value="TreeGrafter"/>
</dbReference>
<dbReference type="GO" id="GO:0032456">
    <property type="term" value="P:endocytic recycling"/>
    <property type="evidence" value="ECO:0007669"/>
    <property type="project" value="TreeGrafter"/>
</dbReference>
<protein>
    <submittedName>
        <fullName evidence="8">Related to Vacuolar protein sorting-associated protein 52</fullName>
    </submittedName>
</protein>
<dbReference type="EMBL" id="UFAJ01000572">
    <property type="protein sequence ID" value="SSD61116.1"/>
    <property type="molecule type" value="Genomic_DNA"/>
</dbReference>
<dbReference type="Pfam" id="PF04129">
    <property type="entry name" value="Vps52_CC"/>
    <property type="match status" value="1"/>
</dbReference>
<evidence type="ECO:0000313" key="9">
    <source>
        <dbReference type="Proteomes" id="UP000262825"/>
    </source>
</evidence>
<comment type="similarity">
    <text evidence="2">Belongs to the VPS52 family.</text>
</comment>
<dbReference type="PANTHER" id="PTHR14190">
    <property type="entry name" value="SUPPRESSOR OF ACTIN MUTATIONS 2/VACUOLAR PROTEIN SORTING 52"/>
    <property type="match status" value="1"/>
</dbReference>
<organism evidence="8 9">
    <name type="scientific">Saccharomycodes ludwigii</name>
    <dbReference type="NCBI Taxonomy" id="36035"/>
    <lineage>
        <taxon>Eukaryota</taxon>
        <taxon>Fungi</taxon>
        <taxon>Dikarya</taxon>
        <taxon>Ascomycota</taxon>
        <taxon>Saccharomycotina</taxon>
        <taxon>Saccharomycetes</taxon>
        <taxon>Saccharomycodales</taxon>
        <taxon>Saccharomycodaceae</taxon>
        <taxon>Saccharomycodes</taxon>
    </lineage>
</organism>
<gene>
    <name evidence="8" type="ORF">SCODWIG_02877</name>
</gene>
<evidence type="ECO:0000313" key="8">
    <source>
        <dbReference type="EMBL" id="SSD61116.1"/>
    </source>
</evidence>
<dbReference type="InterPro" id="IPR048319">
    <property type="entry name" value="Vps52_CC"/>
</dbReference>
<dbReference type="GO" id="GO:0015031">
    <property type="term" value="P:protein transport"/>
    <property type="evidence" value="ECO:0007669"/>
    <property type="project" value="UniProtKB-KW"/>
</dbReference>
<comment type="subcellular location">
    <subcellularLocation>
        <location evidence="1">Golgi apparatus</location>
        <location evidence="1">trans-Golgi network</location>
    </subcellularLocation>
</comment>
<sequence>MEILNCKLDIDLTTLKNTANISKDKHEEGIVAPDIKPIDQIQQELAQLYKNKKTVTDIIDDIIPSLLQDAQSFQKGLDSLSKELDDVRGKSVELSNLIEKNSGLLNEVEPIVNALVISPHVITNLLKGKINSQWCDENIDYVEEKLEKFKLFADNNVKDKAIVGDFDKLNKILEIMKLIIIERSKKYIVYKIKSLRSTKICASQVIQKDMIQVCKIYKFIYKHNLSLALELRQAYIYTMRWYYENFFKRYIRSLTIMPYVTIDQNYRLGNGLSNTTLKSYYSYISSAAVTNEDVQNYFQSVDKRIDILTQEYNTVMVSQIAENSGNMKHYLEIGFKNLNLCLVDNATSEHLFLQKFFFSSNENNQEEIGGILEKIFQPTFNNSLDFTSRHLILNTFDIYGVLICIRIAQRLQYICGKDIRNLPECLNSFLDAQLIILWPKFQQLVDYNTEGLLLNFNNGGIHCINNADDPLCYPQEITVQFGQFLKGILKLAVSNRNNLDERSEPIYNSMIRLRNDFEIIMTKCSKKTKSPEKFMATNYTCILNNLEFFNKAYHQNEEGTQKEPLMIGEMRTHFLTITQAFTKN</sequence>
<dbReference type="InterPro" id="IPR007258">
    <property type="entry name" value="Vps52"/>
</dbReference>
<evidence type="ECO:0000256" key="2">
    <source>
        <dbReference type="ARBA" id="ARBA00008180"/>
    </source>
</evidence>
<dbReference type="InterPro" id="IPR048361">
    <property type="entry name" value="Vps52_C"/>
</dbReference>
<dbReference type="GO" id="GO:0000938">
    <property type="term" value="C:GARP complex"/>
    <property type="evidence" value="ECO:0007669"/>
    <property type="project" value="TreeGrafter"/>
</dbReference>
<keyword evidence="3" id="KW-0813">Transport</keyword>
<evidence type="ECO:0000256" key="4">
    <source>
        <dbReference type="ARBA" id="ARBA00022927"/>
    </source>
</evidence>
<evidence type="ECO:0000256" key="3">
    <source>
        <dbReference type="ARBA" id="ARBA00022448"/>
    </source>
</evidence>
<dbReference type="GO" id="GO:0005829">
    <property type="term" value="C:cytosol"/>
    <property type="evidence" value="ECO:0007669"/>
    <property type="project" value="GOC"/>
</dbReference>
<dbReference type="GO" id="GO:0019905">
    <property type="term" value="F:syntaxin binding"/>
    <property type="evidence" value="ECO:0007669"/>
    <property type="project" value="TreeGrafter"/>
</dbReference>
<keyword evidence="5" id="KW-0333">Golgi apparatus</keyword>
<evidence type="ECO:0000256" key="5">
    <source>
        <dbReference type="ARBA" id="ARBA00023034"/>
    </source>
</evidence>
<dbReference type="AlphaFoldDB" id="A0A376B8W7"/>
<reference evidence="9" key="1">
    <citation type="submission" date="2018-06" db="EMBL/GenBank/DDBJ databases">
        <authorList>
            <person name="Guldener U."/>
        </authorList>
    </citation>
    <scope>NUCLEOTIDE SEQUENCE [LARGE SCALE GENOMIC DNA]</scope>
    <source>
        <strain evidence="9">UTAD17</strain>
    </source>
</reference>
<accession>A0A376B8W7</accession>
<feature type="domain" description="Vps52 C-terminal" evidence="7">
    <location>
        <begin position="238"/>
        <end position="553"/>
    </location>
</feature>
<dbReference type="Pfam" id="PF20655">
    <property type="entry name" value="Vps52_C"/>
    <property type="match status" value="1"/>
</dbReference>